<feature type="non-terminal residue" evidence="2">
    <location>
        <position position="1"/>
    </location>
</feature>
<dbReference type="GO" id="GO:0006275">
    <property type="term" value="P:regulation of DNA replication"/>
    <property type="evidence" value="ECO:0007669"/>
    <property type="project" value="InterPro"/>
</dbReference>
<proteinExistence type="predicted"/>
<gene>
    <name evidence="2" type="primary">PCNA</name>
</gene>
<dbReference type="EMBL" id="JQ811518">
    <property type="protein sequence ID" value="AFY07874.1"/>
    <property type="molecule type" value="Genomic_DNA"/>
</dbReference>
<feature type="domain" description="Proliferating cell nuclear antigen PCNA N-terminal" evidence="1">
    <location>
        <begin position="3"/>
        <end position="45"/>
    </location>
</feature>
<evidence type="ECO:0000313" key="2">
    <source>
        <dbReference type="EMBL" id="AFY07874.1"/>
    </source>
</evidence>
<dbReference type="InterPro" id="IPR022648">
    <property type="entry name" value="Pr_cel_nuc_antig_N"/>
</dbReference>
<accession>K9MX55</accession>
<dbReference type="Gene3D" id="3.10.150.10">
    <property type="entry name" value="DNA Polymerase III, subunit A, domain 2"/>
    <property type="match status" value="1"/>
</dbReference>
<reference evidence="2" key="1">
    <citation type="submission" date="2012-03" db="EMBL/GenBank/DDBJ databases">
        <title>Expression profiles of cucumber protoplast cultures.</title>
        <authorList>
            <person name="Ondrej V."/>
            <person name="Capal P."/>
        </authorList>
    </citation>
    <scope>NUCLEOTIDE SEQUENCE</scope>
</reference>
<name>K9MX55_CUCSA</name>
<feature type="non-terminal residue" evidence="2">
    <location>
        <position position="72"/>
    </location>
</feature>
<protein>
    <submittedName>
        <fullName evidence="2">PCNA protein</fullName>
    </submittedName>
</protein>
<evidence type="ECO:0000259" key="1">
    <source>
        <dbReference type="Pfam" id="PF00705"/>
    </source>
</evidence>
<organism evidence="2">
    <name type="scientific">Cucumis sativus</name>
    <name type="common">Cucumber</name>
    <dbReference type="NCBI Taxonomy" id="3659"/>
    <lineage>
        <taxon>Eukaryota</taxon>
        <taxon>Viridiplantae</taxon>
        <taxon>Streptophyta</taxon>
        <taxon>Embryophyta</taxon>
        <taxon>Tracheophyta</taxon>
        <taxon>Spermatophyta</taxon>
        <taxon>Magnoliopsida</taxon>
        <taxon>eudicotyledons</taxon>
        <taxon>Gunneridae</taxon>
        <taxon>Pentapetalae</taxon>
        <taxon>rosids</taxon>
        <taxon>fabids</taxon>
        <taxon>Cucurbitales</taxon>
        <taxon>Cucurbitaceae</taxon>
        <taxon>Benincaseae</taxon>
        <taxon>Cucumis</taxon>
    </lineage>
</organism>
<dbReference type="AlphaFoldDB" id="K9MX55"/>
<sequence>PIFRDLVTDGQLSTVPATGISPLQAMDSSQVAQVALLLRAEGFRTLSLRQKHFHGNELRITCRKRSSRAGRI</sequence>
<dbReference type="Pfam" id="PF00705">
    <property type="entry name" value="PCNA_N"/>
    <property type="match status" value="1"/>
</dbReference>
<dbReference type="GO" id="GO:0003677">
    <property type="term" value="F:DNA binding"/>
    <property type="evidence" value="ECO:0007669"/>
    <property type="project" value="InterPro"/>
</dbReference>